<dbReference type="EMBL" id="CALLCH030000012">
    <property type="protein sequence ID" value="CAI4215535.1"/>
    <property type="molecule type" value="Genomic_DNA"/>
</dbReference>
<dbReference type="PANTHER" id="PTHR23023">
    <property type="entry name" value="DIMETHYLANILINE MONOOXYGENASE"/>
    <property type="match status" value="1"/>
</dbReference>
<sequence length="87" mass="9552">MPKPRLPTVAVIGLGAFGLVATKNLVEEGFDVTAFDRNPYIGGLWRYTTDNRTSVLPSTVANVSKERGCFTDFPFPLARTVSKAKEF</sequence>
<organism evidence="6 7">
    <name type="scientific">Parascedosporium putredinis</name>
    <dbReference type="NCBI Taxonomy" id="1442378"/>
    <lineage>
        <taxon>Eukaryota</taxon>
        <taxon>Fungi</taxon>
        <taxon>Dikarya</taxon>
        <taxon>Ascomycota</taxon>
        <taxon>Pezizomycotina</taxon>
        <taxon>Sordariomycetes</taxon>
        <taxon>Hypocreomycetidae</taxon>
        <taxon>Microascales</taxon>
        <taxon>Microascaceae</taxon>
        <taxon>Parascedosporium</taxon>
    </lineage>
</organism>
<protein>
    <recommendedName>
        <fullName evidence="8">Flavin-containing monooxygenase</fullName>
    </recommendedName>
</protein>
<evidence type="ECO:0000256" key="1">
    <source>
        <dbReference type="ARBA" id="ARBA00009183"/>
    </source>
</evidence>
<dbReference type="InterPro" id="IPR036188">
    <property type="entry name" value="FAD/NAD-bd_sf"/>
</dbReference>
<evidence type="ECO:0000256" key="3">
    <source>
        <dbReference type="ARBA" id="ARBA00022827"/>
    </source>
</evidence>
<comment type="similarity">
    <text evidence="1">Belongs to the FMO family.</text>
</comment>
<dbReference type="Proteomes" id="UP000838763">
    <property type="component" value="Unassembled WGS sequence"/>
</dbReference>
<proteinExistence type="inferred from homology"/>
<keyword evidence="2" id="KW-0285">Flavoprotein</keyword>
<evidence type="ECO:0000256" key="5">
    <source>
        <dbReference type="SAM" id="SignalP"/>
    </source>
</evidence>
<dbReference type="PRINTS" id="PR00419">
    <property type="entry name" value="ADXRDTASE"/>
</dbReference>
<evidence type="ECO:0008006" key="8">
    <source>
        <dbReference type="Google" id="ProtNLM"/>
    </source>
</evidence>
<keyword evidence="4" id="KW-0560">Oxidoreductase</keyword>
<name>A0A9P1H3X0_9PEZI</name>
<dbReference type="GO" id="GO:0004499">
    <property type="term" value="F:N,N-dimethylaniline monooxygenase activity"/>
    <property type="evidence" value="ECO:0007669"/>
    <property type="project" value="InterPro"/>
</dbReference>
<dbReference type="GO" id="GO:0050661">
    <property type="term" value="F:NADP binding"/>
    <property type="evidence" value="ECO:0007669"/>
    <property type="project" value="InterPro"/>
</dbReference>
<keyword evidence="3" id="KW-0274">FAD</keyword>
<evidence type="ECO:0000313" key="7">
    <source>
        <dbReference type="Proteomes" id="UP000838763"/>
    </source>
</evidence>
<evidence type="ECO:0000313" key="6">
    <source>
        <dbReference type="EMBL" id="CAI4215535.1"/>
    </source>
</evidence>
<comment type="caution">
    <text evidence="6">The sequence shown here is derived from an EMBL/GenBank/DDBJ whole genome shotgun (WGS) entry which is preliminary data.</text>
</comment>
<feature type="signal peptide" evidence="5">
    <location>
        <begin position="1"/>
        <end position="22"/>
    </location>
</feature>
<keyword evidence="5" id="KW-0732">Signal</keyword>
<dbReference type="Pfam" id="PF00743">
    <property type="entry name" value="FMO-like"/>
    <property type="match status" value="1"/>
</dbReference>
<dbReference type="InterPro" id="IPR050346">
    <property type="entry name" value="FMO-like"/>
</dbReference>
<dbReference type="AlphaFoldDB" id="A0A9P1H3X0"/>
<dbReference type="SUPFAM" id="SSF51905">
    <property type="entry name" value="FAD/NAD(P)-binding domain"/>
    <property type="match status" value="1"/>
</dbReference>
<dbReference type="InterPro" id="IPR020946">
    <property type="entry name" value="Flavin_mOase-like"/>
</dbReference>
<evidence type="ECO:0000256" key="4">
    <source>
        <dbReference type="ARBA" id="ARBA00023002"/>
    </source>
</evidence>
<dbReference type="Gene3D" id="3.50.50.60">
    <property type="entry name" value="FAD/NAD(P)-binding domain"/>
    <property type="match status" value="1"/>
</dbReference>
<accession>A0A9P1H3X0</accession>
<reference evidence="6" key="1">
    <citation type="submission" date="2022-11" db="EMBL/GenBank/DDBJ databases">
        <authorList>
            <person name="Scott C."/>
            <person name="Bruce N."/>
        </authorList>
    </citation>
    <scope>NUCLEOTIDE SEQUENCE</scope>
</reference>
<keyword evidence="7" id="KW-1185">Reference proteome</keyword>
<gene>
    <name evidence="6" type="ORF">PPNO1_LOCUS5246</name>
</gene>
<dbReference type="OrthoDB" id="66881at2759"/>
<evidence type="ECO:0000256" key="2">
    <source>
        <dbReference type="ARBA" id="ARBA00022630"/>
    </source>
</evidence>
<dbReference type="GO" id="GO:0050660">
    <property type="term" value="F:flavin adenine dinucleotide binding"/>
    <property type="evidence" value="ECO:0007669"/>
    <property type="project" value="InterPro"/>
</dbReference>
<feature type="chain" id="PRO_5040378460" description="Flavin-containing monooxygenase" evidence="5">
    <location>
        <begin position="23"/>
        <end position="87"/>
    </location>
</feature>